<protein>
    <submittedName>
        <fullName evidence="1">Uncharacterized protein</fullName>
    </submittedName>
</protein>
<comment type="caution">
    <text evidence="1">The sequence shown here is derived from an EMBL/GenBank/DDBJ whole genome shotgun (WGS) entry which is preliminary data.</text>
</comment>
<dbReference type="EMBL" id="JAMKOV010000003">
    <property type="protein sequence ID" value="KAI8041451.1"/>
    <property type="molecule type" value="Genomic_DNA"/>
</dbReference>
<keyword evidence="2" id="KW-1185">Reference proteome</keyword>
<gene>
    <name evidence="1" type="ORF">M5D96_005710</name>
</gene>
<accession>A0A9Q0BRF4</accession>
<organism evidence="1 2">
    <name type="scientific">Drosophila gunungcola</name>
    <name type="common">fruit fly</name>
    <dbReference type="NCBI Taxonomy" id="103775"/>
    <lineage>
        <taxon>Eukaryota</taxon>
        <taxon>Metazoa</taxon>
        <taxon>Ecdysozoa</taxon>
        <taxon>Arthropoda</taxon>
        <taxon>Hexapoda</taxon>
        <taxon>Insecta</taxon>
        <taxon>Pterygota</taxon>
        <taxon>Neoptera</taxon>
        <taxon>Endopterygota</taxon>
        <taxon>Diptera</taxon>
        <taxon>Brachycera</taxon>
        <taxon>Muscomorpha</taxon>
        <taxon>Ephydroidea</taxon>
        <taxon>Drosophilidae</taxon>
        <taxon>Drosophila</taxon>
        <taxon>Sophophora</taxon>
    </lineage>
</organism>
<proteinExistence type="predicted"/>
<sequence length="62" mass="7128">MQTRAVSFFKAETVATGLSISCFSGHNRFPLFAFAEAVLRPNIYVYRYPDMSRFSSIPREFV</sequence>
<dbReference type="AlphaFoldDB" id="A0A9Q0BRF4"/>
<reference evidence="1" key="1">
    <citation type="journal article" date="2023" name="Genome Biol. Evol.">
        <title>Long-read-based Genome Assembly of Drosophila gunungcola Reveals Fewer Chemosensory Genes in Flower-breeding Species.</title>
        <authorList>
            <person name="Negi A."/>
            <person name="Liao B.Y."/>
            <person name="Yeh S.D."/>
        </authorList>
    </citation>
    <scope>NUCLEOTIDE SEQUENCE</scope>
    <source>
        <strain evidence="1">Sukarami</strain>
    </source>
</reference>
<evidence type="ECO:0000313" key="2">
    <source>
        <dbReference type="Proteomes" id="UP001059596"/>
    </source>
</evidence>
<evidence type="ECO:0000313" key="1">
    <source>
        <dbReference type="EMBL" id="KAI8041451.1"/>
    </source>
</evidence>
<dbReference type="Proteomes" id="UP001059596">
    <property type="component" value="Unassembled WGS sequence"/>
</dbReference>
<name>A0A9Q0BRF4_9MUSC</name>